<dbReference type="Pfam" id="PF00496">
    <property type="entry name" value="SBP_bac_5"/>
    <property type="match status" value="1"/>
</dbReference>
<dbReference type="GO" id="GO:0043190">
    <property type="term" value="C:ATP-binding cassette (ABC) transporter complex"/>
    <property type="evidence" value="ECO:0007669"/>
    <property type="project" value="InterPro"/>
</dbReference>
<comment type="similarity">
    <text evidence="2">Belongs to the bacterial solute-binding protein 5 family.</text>
</comment>
<dbReference type="PROSITE" id="PS51318">
    <property type="entry name" value="TAT"/>
    <property type="match status" value="1"/>
</dbReference>
<evidence type="ECO:0000259" key="6">
    <source>
        <dbReference type="Pfam" id="PF00496"/>
    </source>
</evidence>
<dbReference type="SUPFAM" id="SSF53850">
    <property type="entry name" value="Periplasmic binding protein-like II"/>
    <property type="match status" value="1"/>
</dbReference>
<evidence type="ECO:0000313" key="7">
    <source>
        <dbReference type="EMBL" id="PZV33872.1"/>
    </source>
</evidence>
<keyword evidence="4 5" id="KW-0732">Signal</keyword>
<comment type="caution">
    <text evidence="7">The sequence shown here is derived from an EMBL/GenBank/DDBJ whole genome shotgun (WGS) entry which is preliminary data.</text>
</comment>
<dbReference type="Gene3D" id="3.40.190.10">
    <property type="entry name" value="Periplasmic binding protein-like II"/>
    <property type="match status" value="1"/>
</dbReference>
<dbReference type="PIRSF" id="PIRSF002741">
    <property type="entry name" value="MppA"/>
    <property type="match status" value="1"/>
</dbReference>
<evidence type="ECO:0000313" key="8">
    <source>
        <dbReference type="Proteomes" id="UP000248616"/>
    </source>
</evidence>
<dbReference type="PANTHER" id="PTHR30290">
    <property type="entry name" value="PERIPLASMIC BINDING COMPONENT OF ABC TRANSPORTER"/>
    <property type="match status" value="1"/>
</dbReference>
<organism evidence="7 8">
    <name type="scientific">Mesorhizobium kowhaii</name>
    <dbReference type="NCBI Taxonomy" id="1300272"/>
    <lineage>
        <taxon>Bacteria</taxon>
        <taxon>Pseudomonadati</taxon>
        <taxon>Pseudomonadota</taxon>
        <taxon>Alphaproteobacteria</taxon>
        <taxon>Hyphomicrobiales</taxon>
        <taxon>Phyllobacteriaceae</taxon>
        <taxon>Mesorhizobium</taxon>
    </lineage>
</organism>
<dbReference type="GO" id="GO:0030288">
    <property type="term" value="C:outer membrane-bounded periplasmic space"/>
    <property type="evidence" value="ECO:0007669"/>
    <property type="project" value="UniProtKB-ARBA"/>
</dbReference>
<evidence type="ECO:0000256" key="1">
    <source>
        <dbReference type="ARBA" id="ARBA00004418"/>
    </source>
</evidence>
<dbReference type="GO" id="GO:0015833">
    <property type="term" value="P:peptide transport"/>
    <property type="evidence" value="ECO:0007669"/>
    <property type="project" value="TreeGrafter"/>
</dbReference>
<accession>A0A2W7BT84</accession>
<evidence type="ECO:0000256" key="4">
    <source>
        <dbReference type="ARBA" id="ARBA00022729"/>
    </source>
</evidence>
<dbReference type="RefSeq" id="WP_111548928.1">
    <property type="nucleotide sequence ID" value="NZ_MZXV01000080.1"/>
</dbReference>
<dbReference type="EMBL" id="MZXV01000080">
    <property type="protein sequence ID" value="PZV33872.1"/>
    <property type="molecule type" value="Genomic_DNA"/>
</dbReference>
<sequence length="531" mass="58533">MTINRRLFNQFLLLAGTSAALPAGAFAGDAKPVAGGTLNFVYYPEPNQIVSINTSAGGPATIGPKIFDGLLAYDYDLNPRPQLATEWSISDDGLEYVFKLRQGVKFSDGHDLTSEDVAFSISRLREAHPRGRITFQNVTDIDTSDPHIVKIKLSKPSAALISGLAATESPVVPKHVYEKLKPADDPSFEQIIGSGPFVLKEWVKGSHILVEKNPTYWDAPKPYLDRIIFRFITDPGARAAALETGEVDIGPNPVAFADLERFKALPQFVVDSTVFAYSGPLHQLIINLENPILKEKKVRQAIAHAIDLDAVNAIVFYGYGQVSPTPISVVNKKYFDPDVKAATFDTALSEKLLDEAGFKRGADGIRFKLRLTNNPYNPWGYADFLKQALAKIGIDAEIEKFDFGTYVKTIYTDRTWDLSTESCGNIFDPSAGAQRLYWSKNIKKGLPFSNGAHYENPEVDRLLEAASVELDEAKRKQLFFKFQEIIADELPIINLIAPPTIIIARKTVKNYAPGAEGLSANFADAYLDPNA</sequence>
<dbReference type="InterPro" id="IPR030678">
    <property type="entry name" value="Peptide/Ni-bd"/>
</dbReference>
<dbReference type="InterPro" id="IPR006311">
    <property type="entry name" value="TAT_signal"/>
</dbReference>
<dbReference type="CDD" id="cd08517">
    <property type="entry name" value="PBP2_NikA_DppA_OppA_like_13"/>
    <property type="match status" value="1"/>
</dbReference>
<evidence type="ECO:0000256" key="3">
    <source>
        <dbReference type="ARBA" id="ARBA00022448"/>
    </source>
</evidence>
<evidence type="ECO:0000256" key="5">
    <source>
        <dbReference type="SAM" id="SignalP"/>
    </source>
</evidence>
<feature type="signal peptide" evidence="5">
    <location>
        <begin position="1"/>
        <end position="27"/>
    </location>
</feature>
<gene>
    <name evidence="7" type="ORF">B5V02_37075</name>
</gene>
<feature type="chain" id="PRO_5016065999" evidence="5">
    <location>
        <begin position="28"/>
        <end position="531"/>
    </location>
</feature>
<dbReference type="GO" id="GO:1904680">
    <property type="term" value="F:peptide transmembrane transporter activity"/>
    <property type="evidence" value="ECO:0007669"/>
    <property type="project" value="TreeGrafter"/>
</dbReference>
<dbReference type="PANTHER" id="PTHR30290:SF9">
    <property type="entry name" value="OLIGOPEPTIDE-BINDING PROTEIN APPA"/>
    <property type="match status" value="1"/>
</dbReference>
<name>A0A2W7BT84_9HYPH</name>
<dbReference type="AlphaFoldDB" id="A0A2W7BT84"/>
<keyword evidence="8" id="KW-1185">Reference proteome</keyword>
<comment type="subcellular location">
    <subcellularLocation>
        <location evidence="1">Periplasm</location>
    </subcellularLocation>
</comment>
<reference evidence="8" key="1">
    <citation type="submission" date="2017-03" db="EMBL/GenBank/DDBJ databases">
        <authorList>
            <person name="Safronova V.I."/>
            <person name="Sazanova A.L."/>
            <person name="Chirak E.R."/>
        </authorList>
    </citation>
    <scope>NUCLEOTIDE SEQUENCE [LARGE SCALE GENOMIC DNA]</scope>
    <source>
        <strain evidence="8">Ach-343</strain>
    </source>
</reference>
<dbReference type="Gene3D" id="3.10.105.10">
    <property type="entry name" value="Dipeptide-binding Protein, Domain 3"/>
    <property type="match status" value="1"/>
</dbReference>
<dbReference type="Proteomes" id="UP000248616">
    <property type="component" value="Unassembled WGS sequence"/>
</dbReference>
<feature type="domain" description="Solute-binding protein family 5" evidence="6">
    <location>
        <begin position="79"/>
        <end position="440"/>
    </location>
</feature>
<evidence type="ECO:0000256" key="2">
    <source>
        <dbReference type="ARBA" id="ARBA00005695"/>
    </source>
</evidence>
<dbReference type="OrthoDB" id="9803988at2"/>
<dbReference type="InterPro" id="IPR000914">
    <property type="entry name" value="SBP_5_dom"/>
</dbReference>
<protein>
    <submittedName>
        <fullName evidence="7">ABC transporter substrate-binding protein</fullName>
    </submittedName>
</protein>
<dbReference type="InterPro" id="IPR039424">
    <property type="entry name" value="SBP_5"/>
</dbReference>
<keyword evidence="3" id="KW-0813">Transport</keyword>
<proteinExistence type="inferred from homology"/>